<dbReference type="PANTHER" id="PTHR21064">
    <property type="entry name" value="AMINOGLYCOSIDE PHOSPHOTRANSFERASE DOMAIN-CONTAINING PROTEIN-RELATED"/>
    <property type="match status" value="1"/>
</dbReference>
<evidence type="ECO:0000259" key="2">
    <source>
        <dbReference type="Pfam" id="PF01636"/>
    </source>
</evidence>
<dbReference type="Gene3D" id="3.30.200.20">
    <property type="entry name" value="Phosphorylase Kinase, domain 1"/>
    <property type="match status" value="1"/>
</dbReference>
<accession>A0A1I3KSR4</accession>
<dbReference type="Gene3D" id="3.90.1200.10">
    <property type="match status" value="1"/>
</dbReference>
<feature type="domain" description="Aminoglycoside phosphotransferase" evidence="2">
    <location>
        <begin position="48"/>
        <end position="281"/>
    </location>
</feature>
<evidence type="ECO:0000313" key="3">
    <source>
        <dbReference type="EMBL" id="SFI75477.1"/>
    </source>
</evidence>
<dbReference type="STRING" id="420953.SAMN05192543_104108"/>
<dbReference type="InterPro" id="IPR011009">
    <property type="entry name" value="Kinase-like_dom_sf"/>
</dbReference>
<evidence type="ECO:0000256" key="1">
    <source>
        <dbReference type="ARBA" id="ARBA00038240"/>
    </source>
</evidence>
<reference evidence="3 4" key="1">
    <citation type="submission" date="2016-10" db="EMBL/GenBank/DDBJ databases">
        <authorList>
            <person name="de Groot N.N."/>
        </authorList>
    </citation>
    <scope>NUCLEOTIDE SEQUENCE [LARGE SCALE GENOMIC DNA]</scope>
    <source>
        <strain evidence="3 4">LMG 23650</strain>
    </source>
</reference>
<dbReference type="PANTHER" id="PTHR21064:SF6">
    <property type="entry name" value="AMINOGLYCOSIDE PHOSPHOTRANSFERASE DOMAIN-CONTAINING PROTEIN"/>
    <property type="match status" value="1"/>
</dbReference>
<proteinExistence type="inferred from homology"/>
<dbReference type="GO" id="GO:0004413">
    <property type="term" value="F:homoserine kinase activity"/>
    <property type="evidence" value="ECO:0007669"/>
    <property type="project" value="TreeGrafter"/>
</dbReference>
<dbReference type="GO" id="GO:0009088">
    <property type="term" value="P:threonine biosynthetic process"/>
    <property type="evidence" value="ECO:0007669"/>
    <property type="project" value="TreeGrafter"/>
</dbReference>
<dbReference type="InterPro" id="IPR050249">
    <property type="entry name" value="Pseudomonas-type_ThrB"/>
</dbReference>
<dbReference type="AlphaFoldDB" id="A0A1I3KSR4"/>
<dbReference type="Pfam" id="PF01636">
    <property type="entry name" value="APH"/>
    <property type="match status" value="1"/>
</dbReference>
<dbReference type="InterPro" id="IPR002575">
    <property type="entry name" value="Aminoglycoside_PTrfase"/>
</dbReference>
<keyword evidence="3" id="KW-0808">Transferase</keyword>
<evidence type="ECO:0000313" key="4">
    <source>
        <dbReference type="Proteomes" id="UP000199548"/>
    </source>
</evidence>
<organism evidence="3 4">
    <name type="scientific">Paraburkholderia megapolitana</name>
    <dbReference type="NCBI Taxonomy" id="420953"/>
    <lineage>
        <taxon>Bacteria</taxon>
        <taxon>Pseudomonadati</taxon>
        <taxon>Pseudomonadota</taxon>
        <taxon>Betaproteobacteria</taxon>
        <taxon>Burkholderiales</taxon>
        <taxon>Burkholderiaceae</taxon>
        <taxon>Paraburkholderia</taxon>
    </lineage>
</organism>
<name>A0A1I3KSR4_9BURK</name>
<gene>
    <name evidence="3" type="ORF">SAMN05192543_104108</name>
</gene>
<dbReference type="SUPFAM" id="SSF56112">
    <property type="entry name" value="Protein kinase-like (PK-like)"/>
    <property type="match status" value="1"/>
</dbReference>
<sequence length="343" mass="38251">MVDLENATRRPLRAVYSTIDGNELRDFIASTYPFEPALTCGLLRRGFNDVYDLRFADGRRSVARLSSRRARGESNVSYETSLLFHLKTLGGHVAAPIRTNTGALSIEVDTAEGHRSLVIFEFLAGDPPGVALRDVRTMAASLANLHRLAQTYSGPASKYVLNVDHLINRPLQRLLDHSSMDEVLEGRLRSVASVLIEKIEAATQLTTVACHGDCHGGNTFMTDSSDGSRIASFFDFDDGGPGYLAYDLAVYLWANLLNTKESELDAEQLERWKSFIEGYRESSPLSSSDFTAIAPFVSARHFWFLGEYASRSDEWGSAVLPPKWLHKQVDKLERWKTLETPEV</sequence>
<keyword evidence="3" id="KW-0418">Kinase</keyword>
<protein>
    <submittedName>
        <fullName evidence="3">Ser/Thr protein kinase RdoA involved in Cpx stress response, MazF antagonist</fullName>
    </submittedName>
</protein>
<dbReference type="RefSeq" id="WP_170275663.1">
    <property type="nucleotide sequence ID" value="NZ_CP041743.1"/>
</dbReference>
<dbReference type="EMBL" id="FOQU01000004">
    <property type="protein sequence ID" value="SFI75477.1"/>
    <property type="molecule type" value="Genomic_DNA"/>
</dbReference>
<dbReference type="Proteomes" id="UP000199548">
    <property type="component" value="Unassembled WGS sequence"/>
</dbReference>
<keyword evidence="4" id="KW-1185">Reference proteome</keyword>
<comment type="similarity">
    <text evidence="1">Belongs to the pseudomonas-type ThrB family.</text>
</comment>